<keyword evidence="1" id="KW-0812">Transmembrane</keyword>
<dbReference type="Pfam" id="PF11821">
    <property type="entry name" value="ActD"/>
    <property type="match status" value="1"/>
</dbReference>
<gene>
    <name evidence="2" type="ORF">WJU22_06185</name>
</gene>
<dbReference type="Proteomes" id="UP001449657">
    <property type="component" value="Chromosome"/>
</dbReference>
<dbReference type="RefSeq" id="WP_341842383.1">
    <property type="nucleotide sequence ID" value="NZ_CP149792.1"/>
</dbReference>
<keyword evidence="1" id="KW-0472">Membrane</keyword>
<evidence type="ECO:0000256" key="1">
    <source>
        <dbReference type="SAM" id="Phobius"/>
    </source>
</evidence>
<feature type="transmembrane region" description="Helical" evidence="1">
    <location>
        <begin position="57"/>
        <end position="77"/>
    </location>
</feature>
<dbReference type="PANTHER" id="PTHR40394">
    <property type="entry name" value="LIPOPROTEIN-RELATED"/>
    <property type="match status" value="1"/>
</dbReference>
<reference evidence="2 3" key="1">
    <citation type="submission" date="2024-03" db="EMBL/GenBank/DDBJ databases">
        <title>Chitinophaga caseinilytica sp. nov., a casein hydrolysing bacterium isolated from forest soil.</title>
        <authorList>
            <person name="Lee D.S."/>
            <person name="Han D.M."/>
            <person name="Baek J.H."/>
            <person name="Choi D.G."/>
            <person name="Jeon J.H."/>
            <person name="Jeon C.O."/>
        </authorList>
    </citation>
    <scope>NUCLEOTIDE SEQUENCE [LARGE SCALE GENOMIC DNA]</scope>
    <source>
        <strain evidence="2 3">KACC 19118</strain>
    </source>
</reference>
<protein>
    <submittedName>
        <fullName evidence="2">DUF3341 domain-containing protein</fullName>
    </submittedName>
</protein>
<sequence length="190" mass="21351">MAVKKFVVGSFDDEAVLFPAVKKVRQAGYKIHDVYTPFPIHGLDHAMGLRETSLHTAGFIYALCGTTTALSFMSWVFTTDWPMNIGGKPHFPLPAFIPITFELTVLFSAVGMVMTFMYLCQMAPFVKKHIFHPRQTDDLFVMAIELSDKTSAEEVKGFLSSVGAKEINEQTAEAGWWLGRFDREDKVFAK</sequence>
<evidence type="ECO:0000313" key="2">
    <source>
        <dbReference type="EMBL" id="WZN47761.1"/>
    </source>
</evidence>
<keyword evidence="3" id="KW-1185">Reference proteome</keyword>
<feature type="transmembrane region" description="Helical" evidence="1">
    <location>
        <begin position="97"/>
        <end position="119"/>
    </location>
</feature>
<organism evidence="2 3">
    <name type="scientific">Chitinophaga caseinilytica</name>
    <dbReference type="NCBI Taxonomy" id="2267521"/>
    <lineage>
        <taxon>Bacteria</taxon>
        <taxon>Pseudomonadati</taxon>
        <taxon>Bacteroidota</taxon>
        <taxon>Chitinophagia</taxon>
        <taxon>Chitinophagales</taxon>
        <taxon>Chitinophagaceae</taxon>
        <taxon>Chitinophaga</taxon>
    </lineage>
</organism>
<dbReference type="InterPro" id="IPR021776">
    <property type="entry name" value="ActD"/>
</dbReference>
<name>A0ABZ2Z682_9BACT</name>
<keyword evidence="1" id="KW-1133">Transmembrane helix</keyword>
<accession>A0ABZ2Z682</accession>
<proteinExistence type="predicted"/>
<evidence type="ECO:0000313" key="3">
    <source>
        <dbReference type="Proteomes" id="UP001449657"/>
    </source>
</evidence>
<dbReference type="PANTHER" id="PTHR40394:SF2">
    <property type="entry name" value="QUINOL:CYTOCHROME C OXIDOREDUCTASE MEMBRANE PROTEIN"/>
    <property type="match status" value="1"/>
</dbReference>
<dbReference type="EMBL" id="CP150096">
    <property type="protein sequence ID" value="WZN47761.1"/>
    <property type="molecule type" value="Genomic_DNA"/>
</dbReference>